<evidence type="ECO:0000313" key="1">
    <source>
        <dbReference type="EMBL" id="KAJ3534466.1"/>
    </source>
</evidence>
<keyword evidence="2" id="KW-1185">Reference proteome</keyword>
<comment type="caution">
    <text evidence="1">The sequence shown here is derived from an EMBL/GenBank/DDBJ whole genome shotgun (WGS) entry which is preliminary data.</text>
</comment>
<organism evidence="1 2">
    <name type="scientific">Fusarium decemcellulare</name>
    <dbReference type="NCBI Taxonomy" id="57161"/>
    <lineage>
        <taxon>Eukaryota</taxon>
        <taxon>Fungi</taxon>
        <taxon>Dikarya</taxon>
        <taxon>Ascomycota</taxon>
        <taxon>Pezizomycotina</taxon>
        <taxon>Sordariomycetes</taxon>
        <taxon>Hypocreomycetidae</taxon>
        <taxon>Hypocreales</taxon>
        <taxon>Nectriaceae</taxon>
        <taxon>Fusarium</taxon>
        <taxon>Fusarium decemcellulare species complex</taxon>
    </lineage>
</organism>
<gene>
    <name evidence="1" type="ORF">NM208_g7525</name>
</gene>
<name>A0ACC1S9A3_9HYPO</name>
<sequence>MKAAARSTASSEETVRRSSTERPVSVISTDKALPPAPPELQSANDRVANLTARLDSLAHRRMNINRGIKQMTELMPTDNLMASADVLRKREVEKRKVEGLKEELAEIQREEHDLGLKLYRANKRLEREANFESSSLWVRRVTG</sequence>
<dbReference type="Proteomes" id="UP001148629">
    <property type="component" value="Unassembled WGS sequence"/>
</dbReference>
<dbReference type="EMBL" id="JANRMS010000781">
    <property type="protein sequence ID" value="KAJ3534466.1"/>
    <property type="molecule type" value="Genomic_DNA"/>
</dbReference>
<evidence type="ECO:0000313" key="2">
    <source>
        <dbReference type="Proteomes" id="UP001148629"/>
    </source>
</evidence>
<proteinExistence type="predicted"/>
<protein>
    <submittedName>
        <fullName evidence="1">Uncharacterized protein</fullName>
    </submittedName>
</protein>
<accession>A0ACC1S9A3</accession>
<reference evidence="1" key="1">
    <citation type="submission" date="2022-08" db="EMBL/GenBank/DDBJ databases">
        <title>Genome Sequence of Fusarium decemcellulare.</title>
        <authorList>
            <person name="Buettner E."/>
        </authorList>
    </citation>
    <scope>NUCLEOTIDE SEQUENCE</scope>
    <source>
        <strain evidence="1">Babe19</strain>
    </source>
</reference>